<gene>
    <name evidence="2" type="ORF">FEN17_06925</name>
</gene>
<dbReference type="PANTHER" id="PTHR16320:SF1">
    <property type="entry name" value="SPHINGOMYELINASE DDB_G0288017"/>
    <property type="match status" value="1"/>
</dbReference>
<keyword evidence="2" id="KW-0378">Hydrolase</keyword>
<keyword evidence="2" id="KW-0540">Nuclease</keyword>
<dbReference type="InterPro" id="IPR038772">
    <property type="entry name" value="Sph/SMPD2-like"/>
</dbReference>
<evidence type="ECO:0000313" key="3">
    <source>
        <dbReference type="Proteomes" id="UP000306402"/>
    </source>
</evidence>
<dbReference type="GO" id="GO:0004519">
    <property type="term" value="F:endonuclease activity"/>
    <property type="evidence" value="ECO:0007669"/>
    <property type="project" value="UniProtKB-KW"/>
</dbReference>
<evidence type="ECO:0000259" key="1">
    <source>
        <dbReference type="Pfam" id="PF22669"/>
    </source>
</evidence>
<reference evidence="2 3" key="1">
    <citation type="submission" date="2019-05" db="EMBL/GenBank/DDBJ databases">
        <authorList>
            <person name="Qu J.-H."/>
        </authorList>
    </citation>
    <scope>NUCLEOTIDE SEQUENCE [LARGE SCALE GENOMIC DNA]</scope>
    <source>
        <strain evidence="2 3">T17</strain>
    </source>
</reference>
<comment type="caution">
    <text evidence="2">The sequence shown here is derived from an EMBL/GenBank/DDBJ whole genome shotgun (WGS) entry which is preliminary data.</text>
</comment>
<dbReference type="EMBL" id="VCEJ01000002">
    <property type="protein sequence ID" value="TLV03338.1"/>
    <property type="molecule type" value="Genomic_DNA"/>
</dbReference>
<dbReference type="GO" id="GO:0005737">
    <property type="term" value="C:cytoplasm"/>
    <property type="evidence" value="ECO:0007669"/>
    <property type="project" value="TreeGrafter"/>
</dbReference>
<keyword evidence="3" id="KW-1185">Reference proteome</keyword>
<keyword evidence="2" id="KW-0255">Endonuclease</keyword>
<dbReference type="Gene3D" id="3.60.10.10">
    <property type="entry name" value="Endonuclease/exonuclease/phosphatase"/>
    <property type="match status" value="1"/>
</dbReference>
<organism evidence="2 3">
    <name type="scientific">Dyadobacter luticola</name>
    <dbReference type="NCBI Taxonomy" id="1979387"/>
    <lineage>
        <taxon>Bacteria</taxon>
        <taxon>Pseudomonadati</taxon>
        <taxon>Bacteroidota</taxon>
        <taxon>Cytophagia</taxon>
        <taxon>Cytophagales</taxon>
        <taxon>Spirosomataceae</taxon>
        <taxon>Dyadobacter</taxon>
    </lineage>
</organism>
<evidence type="ECO:0000313" key="2">
    <source>
        <dbReference type="EMBL" id="TLV03338.1"/>
    </source>
</evidence>
<dbReference type="OrthoDB" id="7316663at2"/>
<dbReference type="GO" id="GO:0046856">
    <property type="term" value="P:phosphatidylinositol dephosphorylation"/>
    <property type="evidence" value="ECO:0007669"/>
    <property type="project" value="InterPro"/>
</dbReference>
<dbReference type="Pfam" id="PF22669">
    <property type="entry name" value="Exo_endo_phos2"/>
    <property type="match status" value="1"/>
</dbReference>
<accession>A0A5R9L4I2</accession>
<dbReference type="Proteomes" id="UP000306402">
    <property type="component" value="Unassembled WGS sequence"/>
</dbReference>
<protein>
    <submittedName>
        <fullName evidence="2">Endonuclease</fullName>
    </submittedName>
</protein>
<proteinExistence type="predicted"/>
<sequence length="328" mass="37137">MTISSAKNRSRNRGAWLFLMLPLFWAGTDSSDNNLQNAVSGATFVTLDSASSGEFSVITYNVAGLPEIISSAKTQRAPSITEIGHRISRFDIAHIQEDFNYNRNLYNRNTHSFRTRNKGKVPFGDGLNTLSKYPIREMRRVKWNDCTGADCFTPKGFTYSRLEVAKDVFIDFYNVHANAYNHASAAKARRNNILQLSNYIKMHSAGQAVIVMGDLNAHYCFGLDNLKTLLADHHFEDAWIFHKRKGLLPQSSQTIPPADILTITDSTETIDKILYRSSNDLILKTSEYRLENDLFSDAAGLPLSDHHPVSARVQWALRKVEYLTKRLR</sequence>
<dbReference type="AlphaFoldDB" id="A0A5R9L4I2"/>
<dbReference type="GO" id="GO:0016791">
    <property type="term" value="F:phosphatase activity"/>
    <property type="evidence" value="ECO:0007669"/>
    <property type="project" value="InterPro"/>
</dbReference>
<name>A0A5R9L4I2_9BACT</name>
<dbReference type="SUPFAM" id="SSF56219">
    <property type="entry name" value="DNase I-like"/>
    <property type="match status" value="1"/>
</dbReference>
<feature type="domain" description="Inositol polyphosphate-related phosphatase" evidence="1">
    <location>
        <begin position="89"/>
        <end position="236"/>
    </location>
</feature>
<dbReference type="RefSeq" id="WP_138364546.1">
    <property type="nucleotide sequence ID" value="NZ_VCEJ01000002.1"/>
</dbReference>
<dbReference type="InterPro" id="IPR036691">
    <property type="entry name" value="Endo/exonu/phosph_ase_sf"/>
</dbReference>
<dbReference type="PANTHER" id="PTHR16320">
    <property type="entry name" value="SPHINGOMYELINASE FAMILY MEMBER"/>
    <property type="match status" value="1"/>
</dbReference>
<dbReference type="InterPro" id="IPR000300">
    <property type="entry name" value="IPPc"/>
</dbReference>
<dbReference type="GO" id="GO:0004767">
    <property type="term" value="F:sphingomyelin phosphodiesterase activity"/>
    <property type="evidence" value="ECO:0007669"/>
    <property type="project" value="InterPro"/>
</dbReference>